<reference evidence="1 2" key="1">
    <citation type="submission" date="2016-09" db="EMBL/GenBank/DDBJ databases">
        <title>Genome-resolved meta-omics ties microbial dynamics to process performance in biotechnology for thiocyanate degradation.</title>
        <authorList>
            <person name="Kantor R.S."/>
            <person name="Huddy R.J."/>
            <person name="Iyer R."/>
            <person name="Thomas B.C."/>
            <person name="Brown C.T."/>
            <person name="Anantharaman K."/>
            <person name="Tringe S."/>
            <person name="Hettich R.L."/>
            <person name="Harrison S.T."/>
            <person name="Banfield J.F."/>
        </authorList>
    </citation>
    <scope>NUCLEOTIDE SEQUENCE [LARGE SCALE GENOMIC DNA]</scope>
    <source>
        <strain evidence="1">59-99</strain>
    </source>
</reference>
<proteinExistence type="predicted"/>
<evidence type="ECO:0000313" key="1">
    <source>
        <dbReference type="EMBL" id="OJX57813.1"/>
    </source>
</evidence>
<name>A0A1M3KZ92_9BACT</name>
<comment type="caution">
    <text evidence="1">The sequence shown here is derived from an EMBL/GenBank/DDBJ whole genome shotgun (WGS) entry which is preliminary data.</text>
</comment>
<dbReference type="Pfam" id="PF19268">
    <property type="entry name" value="CIS_TMP"/>
    <property type="match status" value="1"/>
</dbReference>
<dbReference type="AlphaFoldDB" id="A0A1M3KZ92"/>
<sequence length="479" mass="52438">MSGTHIIQRQILQIDLHGTEADGIALQRRLSSRFQDDIVRTLQSVFDRHAPVGGHLTIDRLELDLGSVSMETVEAEIADALTKELDDALRRQTFDVIVDAGHADRRGGTMDTGFHGRKERLFDAFLHVLETGRLPWSMLLPGGATLEGLLLEELGSGPDTTSNVLRRAMLLVATSPIARRRLIWQFSESFRFMMIAATMPSILMDVDTVLSVWKRSGVAEHLVTPFREAVWDTVFVFGGNPPSSGIASTLVTGALSVVRSTAPSDITREIVIAARRIWPSISDDVASAIVTGDTTSHDEPKDITASMPESIMMADGIFVENAGIILLHPFLATFFGVVGVADGDTIVQPYKAIVLLNHLATGETFTAEHDATLFKILCGVDVDAPIPSVVSTSVDDLAEADNLLRAVIGHWDALGSTSIDGLRESFLKRSGKLGISDDGEWRLQVEWKTYDVLLDRLPWGIAHVRLPWMQAMCGVEWKP</sequence>
<accession>A0A1M3KZ92</accession>
<dbReference type="STRING" id="1895771.BGO89_07540"/>
<dbReference type="Proteomes" id="UP000184233">
    <property type="component" value="Unassembled WGS sequence"/>
</dbReference>
<evidence type="ECO:0000313" key="2">
    <source>
        <dbReference type="Proteomes" id="UP000184233"/>
    </source>
</evidence>
<gene>
    <name evidence="1" type="ORF">BGO89_07540</name>
</gene>
<protein>
    <submittedName>
        <fullName evidence="1">Uncharacterized protein</fullName>
    </submittedName>
</protein>
<organism evidence="1 2">
    <name type="scientific">Candidatus Kapaibacterium thiocyanatum</name>
    <dbReference type="NCBI Taxonomy" id="1895771"/>
    <lineage>
        <taxon>Bacteria</taxon>
        <taxon>Pseudomonadati</taxon>
        <taxon>Candidatus Kapaibacteriota</taxon>
        <taxon>Candidatus Kapaibacteriia</taxon>
        <taxon>Candidatus Kapaibacteriales</taxon>
        <taxon>Candidatus Kapaibacteriaceae</taxon>
        <taxon>Candidatus Kapaibacterium</taxon>
    </lineage>
</organism>
<dbReference type="InterPro" id="IPR045538">
    <property type="entry name" value="CIS_TMP"/>
</dbReference>
<dbReference type="EMBL" id="MKVH01000021">
    <property type="protein sequence ID" value="OJX57813.1"/>
    <property type="molecule type" value="Genomic_DNA"/>
</dbReference>